<comment type="catalytic activity">
    <reaction evidence="7">
        <text>Endonucleolytic cleavage of RNA, removing 5'-extranucleotides from tRNA precursor.</text>
        <dbReference type="EC" id="3.1.26.5"/>
    </reaction>
</comment>
<dbReference type="Gene3D" id="3.30.230.10">
    <property type="match status" value="1"/>
</dbReference>
<dbReference type="InterPro" id="IPR020568">
    <property type="entry name" value="Ribosomal_Su5_D2-typ_SF"/>
</dbReference>
<evidence type="ECO:0000313" key="10">
    <source>
        <dbReference type="Proteomes" id="UP000176510"/>
    </source>
</evidence>
<keyword evidence="3 7" id="KW-0540">Nuclease</keyword>
<dbReference type="GO" id="GO:0042781">
    <property type="term" value="F:3'-tRNA processing endoribonuclease activity"/>
    <property type="evidence" value="ECO:0007669"/>
    <property type="project" value="TreeGrafter"/>
</dbReference>
<evidence type="ECO:0000256" key="1">
    <source>
        <dbReference type="ARBA" id="ARBA00002663"/>
    </source>
</evidence>
<dbReference type="PANTHER" id="PTHR33992:SF1">
    <property type="entry name" value="RIBONUCLEASE P PROTEIN COMPONENT"/>
    <property type="match status" value="1"/>
</dbReference>
<organism evidence="9 10">
    <name type="scientific">Candidatus Sungbacteria bacterium RIFCSPLOWO2_01_FULL_54_21</name>
    <dbReference type="NCBI Taxonomy" id="1802279"/>
    <lineage>
        <taxon>Bacteria</taxon>
        <taxon>Candidatus Sungiibacteriota</taxon>
    </lineage>
</organism>
<dbReference type="STRING" id="1802279.A3B34_01105"/>
<proteinExistence type="inferred from homology"/>
<gene>
    <name evidence="7" type="primary">rnpA</name>
    <name evidence="9" type="ORF">A3B34_01105</name>
</gene>
<evidence type="ECO:0000256" key="3">
    <source>
        <dbReference type="ARBA" id="ARBA00022722"/>
    </source>
</evidence>
<comment type="subunit">
    <text evidence="7">Consists of a catalytic RNA component (M1 or rnpB) and a protein subunit.</text>
</comment>
<dbReference type="InterPro" id="IPR020539">
    <property type="entry name" value="RNase_P_CS"/>
</dbReference>
<sequence length="111" mass="12624">MKSSGRLGRGADLDLVLQRGRRLSHPLFSVAWRANGTKGQRFALIVPRTVDKRATVRNRLRRRMREFMRVHAGALAPPRDIAITCRREASAATRKAFYEALEELIARLGKQ</sequence>
<comment type="function">
    <text evidence="1 7">RNaseP catalyzes the removal of the 5'-leader sequence from pre-tRNA to produce the mature 5'-terminus. It can also cleave other RNA substrates such as 4.5S RNA. The protein component plays an auxiliary but essential role in vivo by binding to the 5'-leader sequence and broadening the substrate specificity of the ribozyme.</text>
</comment>
<dbReference type="PANTHER" id="PTHR33992">
    <property type="entry name" value="RIBONUCLEASE P PROTEIN COMPONENT"/>
    <property type="match status" value="1"/>
</dbReference>
<comment type="caution">
    <text evidence="9">The sequence shown here is derived from an EMBL/GenBank/DDBJ whole genome shotgun (WGS) entry which is preliminary data.</text>
</comment>
<dbReference type="GO" id="GO:0001682">
    <property type="term" value="P:tRNA 5'-leader removal"/>
    <property type="evidence" value="ECO:0007669"/>
    <property type="project" value="UniProtKB-UniRule"/>
</dbReference>
<dbReference type="InterPro" id="IPR014721">
    <property type="entry name" value="Ribsml_uS5_D2-typ_fold_subgr"/>
</dbReference>
<keyword evidence="2 7" id="KW-0819">tRNA processing</keyword>
<accession>A0A1G2L9P0</accession>
<dbReference type="GO" id="GO:0030677">
    <property type="term" value="C:ribonuclease P complex"/>
    <property type="evidence" value="ECO:0007669"/>
    <property type="project" value="TreeGrafter"/>
</dbReference>
<dbReference type="GO" id="GO:0000049">
    <property type="term" value="F:tRNA binding"/>
    <property type="evidence" value="ECO:0007669"/>
    <property type="project" value="UniProtKB-UniRule"/>
</dbReference>
<evidence type="ECO:0000313" key="9">
    <source>
        <dbReference type="EMBL" id="OHA07532.1"/>
    </source>
</evidence>
<dbReference type="HAMAP" id="MF_00227">
    <property type="entry name" value="RNase_P"/>
    <property type="match status" value="1"/>
</dbReference>
<evidence type="ECO:0000256" key="5">
    <source>
        <dbReference type="ARBA" id="ARBA00022801"/>
    </source>
</evidence>
<evidence type="ECO:0000256" key="7">
    <source>
        <dbReference type="HAMAP-Rule" id="MF_00227"/>
    </source>
</evidence>
<dbReference type="AlphaFoldDB" id="A0A1G2L9P0"/>
<dbReference type="Proteomes" id="UP000176510">
    <property type="component" value="Unassembled WGS sequence"/>
</dbReference>
<comment type="similarity">
    <text evidence="7">Belongs to the RnpA family.</text>
</comment>
<evidence type="ECO:0000256" key="4">
    <source>
        <dbReference type="ARBA" id="ARBA00022759"/>
    </source>
</evidence>
<dbReference type="PROSITE" id="PS00648">
    <property type="entry name" value="RIBONUCLEASE_P"/>
    <property type="match status" value="1"/>
</dbReference>
<dbReference type="SUPFAM" id="SSF54211">
    <property type="entry name" value="Ribosomal protein S5 domain 2-like"/>
    <property type="match status" value="1"/>
</dbReference>
<dbReference type="Pfam" id="PF00825">
    <property type="entry name" value="Ribonuclease_P"/>
    <property type="match status" value="1"/>
</dbReference>
<evidence type="ECO:0000256" key="2">
    <source>
        <dbReference type="ARBA" id="ARBA00022694"/>
    </source>
</evidence>
<dbReference type="InterPro" id="IPR000100">
    <property type="entry name" value="RNase_P"/>
</dbReference>
<evidence type="ECO:0000256" key="6">
    <source>
        <dbReference type="ARBA" id="ARBA00022884"/>
    </source>
</evidence>
<dbReference type="EC" id="3.1.26.5" evidence="7 8"/>
<dbReference type="GO" id="GO:0004526">
    <property type="term" value="F:ribonuclease P activity"/>
    <property type="evidence" value="ECO:0007669"/>
    <property type="project" value="UniProtKB-UniRule"/>
</dbReference>
<protein>
    <recommendedName>
        <fullName evidence="7 8">Ribonuclease P protein component</fullName>
        <shortName evidence="7">RNase P protein</shortName>
        <shortName evidence="7">RNaseP protein</shortName>
        <ecNumber evidence="7 8">3.1.26.5</ecNumber>
    </recommendedName>
    <alternativeName>
        <fullName evidence="7">Protein C5</fullName>
    </alternativeName>
</protein>
<name>A0A1G2L9P0_9BACT</name>
<reference evidence="9 10" key="1">
    <citation type="journal article" date="2016" name="Nat. Commun.">
        <title>Thousands of microbial genomes shed light on interconnected biogeochemical processes in an aquifer system.</title>
        <authorList>
            <person name="Anantharaman K."/>
            <person name="Brown C.T."/>
            <person name="Hug L.A."/>
            <person name="Sharon I."/>
            <person name="Castelle C.J."/>
            <person name="Probst A.J."/>
            <person name="Thomas B.C."/>
            <person name="Singh A."/>
            <person name="Wilkins M.J."/>
            <person name="Karaoz U."/>
            <person name="Brodie E.L."/>
            <person name="Williams K.H."/>
            <person name="Hubbard S.S."/>
            <person name="Banfield J.F."/>
        </authorList>
    </citation>
    <scope>NUCLEOTIDE SEQUENCE [LARGE SCALE GENOMIC DNA]</scope>
</reference>
<evidence type="ECO:0000256" key="8">
    <source>
        <dbReference type="NCBIfam" id="TIGR00188"/>
    </source>
</evidence>
<keyword evidence="6 7" id="KW-0694">RNA-binding</keyword>
<dbReference type="NCBIfam" id="TIGR00188">
    <property type="entry name" value="rnpA"/>
    <property type="match status" value="1"/>
</dbReference>
<dbReference type="EMBL" id="MHQR01000017">
    <property type="protein sequence ID" value="OHA07532.1"/>
    <property type="molecule type" value="Genomic_DNA"/>
</dbReference>
<keyword evidence="4 7" id="KW-0255">Endonuclease</keyword>
<keyword evidence="5 7" id="KW-0378">Hydrolase</keyword>